<protein>
    <submittedName>
        <fullName evidence="1">Uncharacterized protein</fullName>
    </submittedName>
</protein>
<organism evidence="1 2">
    <name type="scientific">Brevibacterium paucivorans</name>
    <dbReference type="NCBI Taxonomy" id="170994"/>
    <lineage>
        <taxon>Bacteria</taxon>
        <taxon>Bacillati</taxon>
        <taxon>Actinomycetota</taxon>
        <taxon>Actinomycetes</taxon>
        <taxon>Micrococcales</taxon>
        <taxon>Brevibacteriaceae</taxon>
        <taxon>Brevibacterium</taxon>
    </lineage>
</organism>
<dbReference type="EMBL" id="PNHK01000001">
    <property type="protein sequence ID" value="PMD05913.1"/>
    <property type="molecule type" value="Genomic_DNA"/>
</dbReference>
<gene>
    <name evidence="1" type="ORF">CJ199_00425</name>
</gene>
<accession>A0A2N6VPI4</accession>
<sequence length="122" mass="13874">MNARLRRDRRGRSSSRLLLRSAVPARVSRRERFERIAVSVMNKVRARAQGELEDVRLTIDCVPPLSADLSHVFEATRHTPATIVVYYIPLSRLDADWNELLGEVVSEQAALLCSYSAEELRP</sequence>
<dbReference type="Proteomes" id="UP000235598">
    <property type="component" value="Unassembled WGS sequence"/>
</dbReference>
<evidence type="ECO:0000313" key="2">
    <source>
        <dbReference type="Proteomes" id="UP000235598"/>
    </source>
</evidence>
<name>A0A2N6VPI4_9MICO</name>
<comment type="caution">
    <text evidence="1">The sequence shown here is derived from an EMBL/GenBank/DDBJ whole genome shotgun (WGS) entry which is preliminary data.</text>
</comment>
<reference evidence="1 2" key="1">
    <citation type="submission" date="2017-09" db="EMBL/GenBank/DDBJ databases">
        <title>Bacterial strain isolated from the female urinary microbiota.</title>
        <authorList>
            <person name="Thomas-White K."/>
            <person name="Kumar N."/>
            <person name="Forster S."/>
            <person name="Putonti C."/>
            <person name="Lawley T."/>
            <person name="Wolfe A.J."/>
        </authorList>
    </citation>
    <scope>NUCLEOTIDE SEQUENCE [LARGE SCALE GENOMIC DNA]</scope>
    <source>
        <strain evidence="1 2">UMB1301</strain>
    </source>
</reference>
<dbReference type="SUPFAM" id="SSF55486">
    <property type="entry name" value="Metalloproteases ('zincins'), catalytic domain"/>
    <property type="match status" value="1"/>
</dbReference>
<dbReference type="RefSeq" id="WP_102237573.1">
    <property type="nucleotide sequence ID" value="NZ_PNHK01000001.1"/>
</dbReference>
<dbReference type="AlphaFoldDB" id="A0A2N6VPI4"/>
<dbReference type="OrthoDB" id="4804437at2"/>
<evidence type="ECO:0000313" key="1">
    <source>
        <dbReference type="EMBL" id="PMD05913.1"/>
    </source>
</evidence>
<proteinExistence type="predicted"/>